<proteinExistence type="predicted"/>
<evidence type="ECO:0000313" key="3">
    <source>
        <dbReference type="Proteomes" id="UP000326678"/>
    </source>
</evidence>
<protein>
    <submittedName>
        <fullName evidence="2">Uncharacterized protein</fullName>
    </submittedName>
</protein>
<sequence>MKACSLSSWRDIRLLYSIGYVFGLCPGIFNYGSFFPKPSDRPTSNSNRTLTETISNEKKCDRILLTSR</sequence>
<organism evidence="2 3">
    <name type="scientific">Nostoc sphaeroides CCNUC1</name>
    <dbReference type="NCBI Taxonomy" id="2653204"/>
    <lineage>
        <taxon>Bacteria</taxon>
        <taxon>Bacillati</taxon>
        <taxon>Cyanobacteriota</taxon>
        <taxon>Cyanophyceae</taxon>
        <taxon>Nostocales</taxon>
        <taxon>Nostocaceae</taxon>
        <taxon>Nostoc</taxon>
    </lineage>
</organism>
<dbReference type="EMBL" id="CP045227">
    <property type="protein sequence ID" value="QFS51778.1"/>
    <property type="molecule type" value="Genomic_DNA"/>
</dbReference>
<name>A0A5P8WG75_9NOSO</name>
<reference evidence="2 3" key="1">
    <citation type="submission" date="2019-10" db="EMBL/GenBank/DDBJ databases">
        <title>Genomic and transcriptomic insights into the perfect genentic adaptation of a filamentous nitrogen-fixing cyanobacterium to rice fields.</title>
        <authorList>
            <person name="Chen Z."/>
        </authorList>
    </citation>
    <scope>NUCLEOTIDE SEQUENCE [LARGE SCALE GENOMIC DNA]</scope>
    <source>
        <strain evidence="2">CCNUC1</strain>
    </source>
</reference>
<keyword evidence="3" id="KW-1185">Reference proteome</keyword>
<dbReference type="Proteomes" id="UP000326678">
    <property type="component" value="Chromosome Gxm2"/>
</dbReference>
<gene>
    <name evidence="2" type="ORF">GXM_09272</name>
</gene>
<keyword evidence="1" id="KW-0812">Transmembrane</keyword>
<evidence type="ECO:0000313" key="2">
    <source>
        <dbReference type="EMBL" id="QFS51778.1"/>
    </source>
</evidence>
<dbReference type="AlphaFoldDB" id="A0A5P8WG75"/>
<feature type="transmembrane region" description="Helical" evidence="1">
    <location>
        <begin position="12"/>
        <end position="32"/>
    </location>
</feature>
<evidence type="ECO:0000256" key="1">
    <source>
        <dbReference type="SAM" id="Phobius"/>
    </source>
</evidence>
<keyword evidence="1" id="KW-0472">Membrane</keyword>
<keyword evidence="1" id="KW-1133">Transmembrane helix</keyword>
<dbReference type="KEGG" id="nsh:GXM_09272"/>
<accession>A0A5P8WG75</accession>